<protein>
    <submittedName>
        <fullName evidence="2">Uncharacterized protein</fullName>
    </submittedName>
</protein>
<evidence type="ECO:0000313" key="2">
    <source>
        <dbReference type="EMBL" id="SOC43254.1"/>
    </source>
</evidence>
<evidence type="ECO:0000313" key="3">
    <source>
        <dbReference type="Proteomes" id="UP000219252"/>
    </source>
</evidence>
<dbReference type="RefSeq" id="WP_170949532.1">
    <property type="nucleotide sequence ID" value="NZ_OBQC01000015.1"/>
</dbReference>
<evidence type="ECO:0000256" key="1">
    <source>
        <dbReference type="SAM" id="SignalP"/>
    </source>
</evidence>
<feature type="signal peptide" evidence="1">
    <location>
        <begin position="1"/>
        <end position="28"/>
    </location>
</feature>
<name>A0A285UMX1_9BACL</name>
<keyword evidence="1" id="KW-0732">Signal</keyword>
<sequence length="53" mass="5633">MSNKMKKIVLALALVCGFAVYTASPTEASIHEIDPKPALKPMSIGIGGFTLDR</sequence>
<feature type="chain" id="PRO_5012628646" evidence="1">
    <location>
        <begin position="29"/>
        <end position="53"/>
    </location>
</feature>
<dbReference type="AlphaFoldDB" id="A0A285UMX1"/>
<dbReference type="Proteomes" id="UP000219252">
    <property type="component" value="Unassembled WGS sequence"/>
</dbReference>
<keyword evidence="3" id="KW-1185">Reference proteome</keyword>
<reference evidence="3" key="1">
    <citation type="submission" date="2017-08" db="EMBL/GenBank/DDBJ databases">
        <authorList>
            <person name="Varghese N."/>
            <person name="Submissions S."/>
        </authorList>
    </citation>
    <scope>NUCLEOTIDE SEQUENCE [LARGE SCALE GENOMIC DNA]</scope>
    <source>
        <strain evidence="3">JC23</strain>
    </source>
</reference>
<dbReference type="EMBL" id="OBQC01000015">
    <property type="protein sequence ID" value="SOC43254.1"/>
    <property type="molecule type" value="Genomic_DNA"/>
</dbReference>
<gene>
    <name evidence="2" type="ORF">SAMN05877842_11548</name>
</gene>
<accession>A0A285UMX1</accession>
<proteinExistence type="predicted"/>
<organism evidence="2 3">
    <name type="scientific">Ureibacillus acetophenoni</name>
    <dbReference type="NCBI Taxonomy" id="614649"/>
    <lineage>
        <taxon>Bacteria</taxon>
        <taxon>Bacillati</taxon>
        <taxon>Bacillota</taxon>
        <taxon>Bacilli</taxon>
        <taxon>Bacillales</taxon>
        <taxon>Caryophanaceae</taxon>
        <taxon>Ureibacillus</taxon>
    </lineage>
</organism>